<dbReference type="PRINTS" id="PR01130">
    <property type="entry name" value="DERENTRNSPRT"/>
</dbReference>
<feature type="transmembrane region" description="Helical" evidence="7">
    <location>
        <begin position="284"/>
        <end position="306"/>
    </location>
</feature>
<feature type="transmembrane region" description="Helical" evidence="7">
    <location>
        <begin position="58"/>
        <end position="78"/>
    </location>
</feature>
<evidence type="ECO:0000256" key="1">
    <source>
        <dbReference type="ARBA" id="ARBA00004141"/>
    </source>
</evidence>
<keyword evidence="6 7" id="KW-0472">Membrane</keyword>
<keyword evidence="5 7" id="KW-1133">Transmembrane helix</keyword>
<dbReference type="OrthoDB" id="1856718at2759"/>
<keyword evidence="8" id="KW-1185">Reference proteome</keyword>
<evidence type="ECO:0000256" key="6">
    <source>
        <dbReference type="ARBA" id="ARBA00023136"/>
    </source>
</evidence>
<comment type="subcellular location">
    <subcellularLocation>
        <location evidence="1">Membrane</location>
        <topology evidence="1">Multi-pass membrane protein</topology>
    </subcellularLocation>
</comment>
<dbReference type="GeneID" id="115725836"/>
<name>A0A8B8ML49_9MYRT</name>
<feature type="transmembrane region" description="Helical" evidence="7">
    <location>
        <begin position="318"/>
        <end position="342"/>
    </location>
</feature>
<sequence>MPLQSKISLKYAQPPLSVCAQIGLQISKTVEGEFEFRKDMESLKGPGDDLHPLDTYKLAYIIHFLLGAGNLLPWNAFITAVDYFDYLYPTKHIEKVFSVAYMSSSVLVLVVVVSLGGWSRKLSLRMRMNVGFSLLILSLMVAPIIDWTSGGGSGAKRGGKAAYVVTVSSVVMCGLADGLIGGSLIGSAGKLPKQYMQAVFAGTASSGVLISILRIITKASLPQNPQGLRTSAHFYFLVSTFILLLCLVCSNLLYKLPVVRQHYMFHEDNLHFSRLKLWVVAEKIRLPAFGIVMIYLVTLSIFPGFIAEDLKSEALQDWYPVLLITIYNVADLAGKSLTAIYVMKSVKKATWGCISRLLFYLLFYVCLHGPDWLKTEAPMATLTFMLGLTNGYLTSVLMILTPKSVPASEAEFSAIMMVVFLGIGLVSGSIIGWFWII</sequence>
<evidence type="ECO:0000256" key="4">
    <source>
        <dbReference type="ARBA" id="ARBA00022692"/>
    </source>
</evidence>
<feature type="transmembrane region" description="Helical" evidence="7">
    <location>
        <begin position="130"/>
        <end position="149"/>
    </location>
</feature>
<evidence type="ECO:0000256" key="5">
    <source>
        <dbReference type="ARBA" id="ARBA00022989"/>
    </source>
</evidence>
<proteinExistence type="inferred from homology"/>
<evidence type="ECO:0000256" key="7">
    <source>
        <dbReference type="SAM" id="Phobius"/>
    </source>
</evidence>
<protein>
    <submittedName>
        <fullName evidence="9">Equilibrative nucleotide transporter 8</fullName>
    </submittedName>
</protein>
<feature type="transmembrane region" description="Helical" evidence="7">
    <location>
        <begin position="232"/>
        <end position="254"/>
    </location>
</feature>
<dbReference type="RefSeq" id="XP_030511340.1">
    <property type="nucleotide sequence ID" value="XM_030655480.2"/>
</dbReference>
<dbReference type="Proteomes" id="UP000827889">
    <property type="component" value="Chromosome 4"/>
</dbReference>
<dbReference type="GO" id="GO:0005886">
    <property type="term" value="C:plasma membrane"/>
    <property type="evidence" value="ECO:0007669"/>
    <property type="project" value="TreeGrafter"/>
</dbReference>
<evidence type="ECO:0000313" key="9">
    <source>
        <dbReference type="RefSeq" id="XP_030511340.1"/>
    </source>
</evidence>
<accession>A0A8B8ML49</accession>
<feature type="transmembrane region" description="Helical" evidence="7">
    <location>
        <begin position="161"/>
        <end position="186"/>
    </location>
</feature>
<feature type="transmembrane region" description="Helical" evidence="7">
    <location>
        <begin position="412"/>
        <end position="436"/>
    </location>
</feature>
<dbReference type="PANTHER" id="PTHR10332:SF77">
    <property type="entry name" value="EQUILIBRATIVE NUCLEOTIDE TRANSPORTER 8"/>
    <property type="match status" value="1"/>
</dbReference>
<dbReference type="PANTHER" id="PTHR10332">
    <property type="entry name" value="EQUILIBRATIVE NUCLEOSIDE TRANSPORTER"/>
    <property type="match status" value="1"/>
</dbReference>
<feature type="transmembrane region" description="Helical" evidence="7">
    <location>
        <begin position="198"/>
        <end position="217"/>
    </location>
</feature>
<dbReference type="Pfam" id="PF01733">
    <property type="entry name" value="Nucleoside_tran"/>
    <property type="match status" value="2"/>
</dbReference>
<feature type="transmembrane region" description="Helical" evidence="7">
    <location>
        <begin position="379"/>
        <end position="400"/>
    </location>
</feature>
<dbReference type="KEGG" id="rarg:115725836"/>
<dbReference type="AlphaFoldDB" id="A0A8B8ML49"/>
<comment type="similarity">
    <text evidence="2">Belongs to the SLC29A/ENT transporter (TC 2.A.57) family.</text>
</comment>
<dbReference type="PIRSF" id="PIRSF016379">
    <property type="entry name" value="ENT"/>
    <property type="match status" value="1"/>
</dbReference>
<keyword evidence="3" id="KW-0813">Transport</keyword>
<organism evidence="8 9">
    <name type="scientific">Rhodamnia argentea</name>
    <dbReference type="NCBI Taxonomy" id="178133"/>
    <lineage>
        <taxon>Eukaryota</taxon>
        <taxon>Viridiplantae</taxon>
        <taxon>Streptophyta</taxon>
        <taxon>Embryophyta</taxon>
        <taxon>Tracheophyta</taxon>
        <taxon>Spermatophyta</taxon>
        <taxon>Magnoliopsida</taxon>
        <taxon>eudicotyledons</taxon>
        <taxon>Gunneridae</taxon>
        <taxon>Pentapetalae</taxon>
        <taxon>rosids</taxon>
        <taxon>malvids</taxon>
        <taxon>Myrtales</taxon>
        <taxon>Myrtaceae</taxon>
        <taxon>Myrtoideae</taxon>
        <taxon>Myrteae</taxon>
        <taxon>Australasian group</taxon>
        <taxon>Rhodamnia</taxon>
    </lineage>
</organism>
<feature type="transmembrane region" description="Helical" evidence="7">
    <location>
        <begin position="98"/>
        <end position="118"/>
    </location>
</feature>
<keyword evidence="4 7" id="KW-0812">Transmembrane</keyword>
<evidence type="ECO:0000256" key="2">
    <source>
        <dbReference type="ARBA" id="ARBA00007965"/>
    </source>
</evidence>
<feature type="transmembrane region" description="Helical" evidence="7">
    <location>
        <begin position="349"/>
        <end position="367"/>
    </location>
</feature>
<reference evidence="9" key="1">
    <citation type="submission" date="2025-08" db="UniProtKB">
        <authorList>
            <consortium name="RefSeq"/>
        </authorList>
    </citation>
    <scope>IDENTIFICATION</scope>
    <source>
        <tissue evidence="9">Leaf</tissue>
    </source>
</reference>
<gene>
    <name evidence="9" type="primary">LOC115725836</name>
</gene>
<dbReference type="InterPro" id="IPR002259">
    <property type="entry name" value="Eqnu_transpt"/>
</dbReference>
<dbReference type="GO" id="GO:0005337">
    <property type="term" value="F:nucleoside transmembrane transporter activity"/>
    <property type="evidence" value="ECO:0007669"/>
    <property type="project" value="InterPro"/>
</dbReference>
<evidence type="ECO:0000256" key="3">
    <source>
        <dbReference type="ARBA" id="ARBA00022448"/>
    </source>
</evidence>
<evidence type="ECO:0000313" key="8">
    <source>
        <dbReference type="Proteomes" id="UP000827889"/>
    </source>
</evidence>